<organism evidence="4">
    <name type="scientific">Darwinula stevensoni</name>
    <dbReference type="NCBI Taxonomy" id="69355"/>
    <lineage>
        <taxon>Eukaryota</taxon>
        <taxon>Metazoa</taxon>
        <taxon>Ecdysozoa</taxon>
        <taxon>Arthropoda</taxon>
        <taxon>Crustacea</taxon>
        <taxon>Oligostraca</taxon>
        <taxon>Ostracoda</taxon>
        <taxon>Podocopa</taxon>
        <taxon>Podocopida</taxon>
        <taxon>Darwinulocopina</taxon>
        <taxon>Darwinuloidea</taxon>
        <taxon>Darwinulidae</taxon>
        <taxon>Darwinula</taxon>
    </lineage>
</organism>
<keyword evidence="2" id="KW-1133">Transmembrane helix</keyword>
<gene>
    <name evidence="4" type="ORF">DSTB1V02_LOCUS11129</name>
</gene>
<dbReference type="Gene3D" id="3.20.20.80">
    <property type="entry name" value="Glycosidases"/>
    <property type="match status" value="1"/>
</dbReference>
<dbReference type="Pfam" id="PF02638">
    <property type="entry name" value="GHL10"/>
    <property type="match status" value="1"/>
</dbReference>
<evidence type="ECO:0000259" key="3">
    <source>
        <dbReference type="Pfam" id="PF02638"/>
    </source>
</evidence>
<dbReference type="SUPFAM" id="SSF51445">
    <property type="entry name" value="(Trans)glycosidases"/>
    <property type="match status" value="1"/>
</dbReference>
<proteinExistence type="predicted"/>
<dbReference type="AlphaFoldDB" id="A0A7R9ABX6"/>
<sequence>MRNFPLAVVYPAMRYNINDEVHVKAKGSSYAAISSEWFTSQWSFYEQIVLNHSPRTMAMNDLGATALRTLKSIIIMEVNKPIDKDLFLHKLAEKNLISEAEEEKIKEITTYRKVLDETFSILLTKKPLPTYINLQRILKEMKRDDILDKFLRNRRIFLLRFRNRVISAHISVGIITPAGRMVIRVFDYAYRVSVVIHRWKANMMTMLLLWILFVGTALGQMMEFRGAWVATVQNIDWPSQPGLDSSVAQSELSDILDLMEVLNMNAVFFQVRPHGDAMYESDLEPWSSYLTGTAGEAPSPFWDPLDFFVNAAHSRGIEVHAWLNPYRGNMRSSTNDLPDDHPCVVYNEFCYPYGNYMWMDPGAAVVADQTYNVVIDITTRYDVDGIHFDDYFYPYPVDGVPFPDDATYDDYLSGGGQMGLADWRRDNVNRLMQRCYNGIKAVKPNVKFTLSPFGIYRPCEENGMPCDIVGFDPYDGLYADALWWLQSGWVDAMIPQLYWRDQPAAQSYSTLLEWWISPEVNTRGRHIYAGNALYRIDEQDWPISEIRNQIEISRSLSSQLSLGNVQFSFNVLQANTKGVTDMFRNELYNQPAVVPPMPWLP</sequence>
<keyword evidence="2" id="KW-0812">Transmembrane</keyword>
<keyword evidence="5" id="KW-1185">Reference proteome</keyword>
<keyword evidence="1" id="KW-0732">Signal</keyword>
<dbReference type="InterPro" id="IPR017853">
    <property type="entry name" value="GH"/>
</dbReference>
<evidence type="ECO:0000256" key="2">
    <source>
        <dbReference type="SAM" id="Phobius"/>
    </source>
</evidence>
<dbReference type="PANTHER" id="PTHR43405">
    <property type="entry name" value="GLYCOSYL HYDROLASE DIGH"/>
    <property type="match status" value="1"/>
</dbReference>
<evidence type="ECO:0000313" key="5">
    <source>
        <dbReference type="Proteomes" id="UP000677054"/>
    </source>
</evidence>
<protein>
    <recommendedName>
        <fullName evidence="3">Glycosyl hydrolase-like 10 domain-containing protein</fullName>
    </recommendedName>
</protein>
<evidence type="ECO:0000256" key="1">
    <source>
        <dbReference type="ARBA" id="ARBA00022729"/>
    </source>
</evidence>
<dbReference type="EMBL" id="CAJPEV010003487">
    <property type="protein sequence ID" value="CAG0899868.1"/>
    <property type="molecule type" value="Genomic_DNA"/>
</dbReference>
<dbReference type="Proteomes" id="UP000677054">
    <property type="component" value="Unassembled WGS sequence"/>
</dbReference>
<dbReference type="EMBL" id="LR903004">
    <property type="protein sequence ID" value="CAD7251362.1"/>
    <property type="molecule type" value="Genomic_DNA"/>
</dbReference>
<dbReference type="OrthoDB" id="2018923at2759"/>
<dbReference type="InterPro" id="IPR003790">
    <property type="entry name" value="GHL10"/>
</dbReference>
<feature type="domain" description="Glycosyl hydrolase-like 10" evidence="3">
    <location>
        <begin position="223"/>
        <end position="538"/>
    </location>
</feature>
<dbReference type="InterPro" id="IPR052177">
    <property type="entry name" value="Divisome_Glycosyl_Hydrolase"/>
</dbReference>
<evidence type="ECO:0000313" key="4">
    <source>
        <dbReference type="EMBL" id="CAD7251362.1"/>
    </source>
</evidence>
<accession>A0A7R9ABX6</accession>
<name>A0A7R9ABX6_9CRUS</name>
<feature type="transmembrane region" description="Helical" evidence="2">
    <location>
        <begin position="165"/>
        <end position="183"/>
    </location>
</feature>
<reference evidence="4" key="1">
    <citation type="submission" date="2020-11" db="EMBL/GenBank/DDBJ databases">
        <authorList>
            <person name="Tran Van P."/>
        </authorList>
    </citation>
    <scope>NUCLEOTIDE SEQUENCE</scope>
</reference>
<feature type="transmembrane region" description="Helical" evidence="2">
    <location>
        <begin position="203"/>
        <end position="219"/>
    </location>
</feature>
<dbReference type="PANTHER" id="PTHR43405:SF1">
    <property type="entry name" value="GLYCOSYL HYDROLASE DIGH"/>
    <property type="match status" value="1"/>
</dbReference>
<keyword evidence="2" id="KW-0472">Membrane</keyword>